<organism evidence="7 8">
    <name type="scientific">Actinoallomurus spadix</name>
    <dbReference type="NCBI Taxonomy" id="79912"/>
    <lineage>
        <taxon>Bacteria</taxon>
        <taxon>Bacillati</taxon>
        <taxon>Actinomycetota</taxon>
        <taxon>Actinomycetes</taxon>
        <taxon>Streptosporangiales</taxon>
        <taxon>Thermomonosporaceae</taxon>
        <taxon>Actinoallomurus</taxon>
    </lineage>
</organism>
<evidence type="ECO:0000313" key="8">
    <source>
        <dbReference type="Proteomes" id="UP001501822"/>
    </source>
</evidence>
<dbReference type="RefSeq" id="WP_252808074.1">
    <property type="nucleotide sequence ID" value="NZ_BAAABM010000019.1"/>
</dbReference>
<dbReference type="PANTHER" id="PTHR30055">
    <property type="entry name" value="HTH-TYPE TRANSCRIPTIONAL REGULATOR RUTR"/>
    <property type="match status" value="1"/>
</dbReference>
<dbReference type="Gene3D" id="1.10.357.10">
    <property type="entry name" value="Tetracycline Repressor, domain 2"/>
    <property type="match status" value="1"/>
</dbReference>
<evidence type="ECO:0000256" key="4">
    <source>
        <dbReference type="PROSITE-ProRule" id="PRU00335"/>
    </source>
</evidence>
<feature type="DNA-binding region" description="H-T-H motif" evidence="4">
    <location>
        <begin position="28"/>
        <end position="47"/>
    </location>
</feature>
<dbReference type="Proteomes" id="UP001501822">
    <property type="component" value="Unassembled WGS sequence"/>
</dbReference>
<proteinExistence type="predicted"/>
<reference evidence="8" key="1">
    <citation type="journal article" date="2019" name="Int. J. Syst. Evol. Microbiol.">
        <title>The Global Catalogue of Microorganisms (GCM) 10K type strain sequencing project: providing services to taxonomists for standard genome sequencing and annotation.</title>
        <authorList>
            <consortium name="The Broad Institute Genomics Platform"/>
            <consortium name="The Broad Institute Genome Sequencing Center for Infectious Disease"/>
            <person name="Wu L."/>
            <person name="Ma J."/>
        </authorList>
    </citation>
    <scope>NUCLEOTIDE SEQUENCE [LARGE SCALE GENOMIC DNA]</scope>
    <source>
        <strain evidence="8">JCM 3146</strain>
    </source>
</reference>
<dbReference type="SUPFAM" id="SSF46689">
    <property type="entry name" value="Homeodomain-like"/>
    <property type="match status" value="1"/>
</dbReference>
<keyword evidence="2 4" id="KW-0238">DNA-binding</keyword>
<accession>A0ABP3G982</accession>
<evidence type="ECO:0000259" key="6">
    <source>
        <dbReference type="PROSITE" id="PS50977"/>
    </source>
</evidence>
<keyword evidence="1" id="KW-0805">Transcription regulation</keyword>
<comment type="caution">
    <text evidence="7">The sequence shown here is derived from an EMBL/GenBank/DDBJ whole genome shotgun (WGS) entry which is preliminary data.</text>
</comment>
<sequence length="217" mass="23321">MQPHRRLREDLLDAAAGLIIERGFRRVRMQDVADAVGVSRQTVYNEFGDKWGLAQALNLRENERYLDGVDAALSDHADLYSAVAAAVSYTLRTAADDPLKKATLTGEGSEDLLPLMTTHAEPVLFAARERIVDHAVRQWPELDAAEVAEIADAVIRLTMSHVMLPTDPAEVVAGRLARLVARYLRVPDAASDAAGPPAASSPAAASPADYSPPLSSS</sequence>
<evidence type="ECO:0000256" key="2">
    <source>
        <dbReference type="ARBA" id="ARBA00023125"/>
    </source>
</evidence>
<dbReference type="InterPro" id="IPR001647">
    <property type="entry name" value="HTH_TetR"/>
</dbReference>
<evidence type="ECO:0000256" key="5">
    <source>
        <dbReference type="SAM" id="MobiDB-lite"/>
    </source>
</evidence>
<feature type="region of interest" description="Disordered" evidence="5">
    <location>
        <begin position="190"/>
        <end position="217"/>
    </location>
</feature>
<dbReference type="InterPro" id="IPR009057">
    <property type="entry name" value="Homeodomain-like_sf"/>
</dbReference>
<protein>
    <recommendedName>
        <fullName evidence="6">HTH tetR-type domain-containing protein</fullName>
    </recommendedName>
</protein>
<dbReference type="PRINTS" id="PR00455">
    <property type="entry name" value="HTHTETR"/>
</dbReference>
<dbReference type="PROSITE" id="PS50977">
    <property type="entry name" value="HTH_TETR_2"/>
    <property type="match status" value="1"/>
</dbReference>
<feature type="domain" description="HTH tetR-type" evidence="6">
    <location>
        <begin position="5"/>
        <end position="65"/>
    </location>
</feature>
<dbReference type="PANTHER" id="PTHR30055:SF234">
    <property type="entry name" value="HTH-TYPE TRANSCRIPTIONAL REGULATOR BETI"/>
    <property type="match status" value="1"/>
</dbReference>
<dbReference type="InterPro" id="IPR040611">
    <property type="entry name" value="AlkX_C"/>
</dbReference>
<keyword evidence="8" id="KW-1185">Reference proteome</keyword>
<dbReference type="Pfam" id="PF00440">
    <property type="entry name" value="TetR_N"/>
    <property type="match status" value="1"/>
</dbReference>
<evidence type="ECO:0000256" key="1">
    <source>
        <dbReference type="ARBA" id="ARBA00023015"/>
    </source>
</evidence>
<name>A0ABP3G982_9ACTN</name>
<evidence type="ECO:0000256" key="3">
    <source>
        <dbReference type="ARBA" id="ARBA00023163"/>
    </source>
</evidence>
<dbReference type="EMBL" id="BAAABM010000019">
    <property type="protein sequence ID" value="GAA0339164.1"/>
    <property type="molecule type" value="Genomic_DNA"/>
</dbReference>
<keyword evidence="3" id="KW-0804">Transcription</keyword>
<dbReference type="Pfam" id="PF18556">
    <property type="entry name" value="TetR_C_35"/>
    <property type="match status" value="1"/>
</dbReference>
<gene>
    <name evidence="7" type="ORF">GCM10010151_31020</name>
</gene>
<evidence type="ECO:0000313" key="7">
    <source>
        <dbReference type="EMBL" id="GAA0339164.1"/>
    </source>
</evidence>
<dbReference type="InterPro" id="IPR050109">
    <property type="entry name" value="HTH-type_TetR-like_transc_reg"/>
</dbReference>